<dbReference type="EMBL" id="RPDH01000002">
    <property type="protein sequence ID" value="RPE08825.1"/>
    <property type="molecule type" value="Genomic_DNA"/>
</dbReference>
<evidence type="ECO:0000259" key="3">
    <source>
        <dbReference type="Pfam" id="PF16344"/>
    </source>
</evidence>
<feature type="transmembrane region" description="Helical" evidence="1">
    <location>
        <begin position="82"/>
        <end position="103"/>
    </location>
</feature>
<dbReference type="PIRSF" id="PIRSF018266">
    <property type="entry name" value="FecR"/>
    <property type="match status" value="1"/>
</dbReference>
<dbReference type="PANTHER" id="PTHR30273:SF2">
    <property type="entry name" value="PROTEIN FECR"/>
    <property type="match status" value="1"/>
</dbReference>
<feature type="domain" description="Protein FecR C-terminal" evidence="3">
    <location>
        <begin position="312"/>
        <end position="378"/>
    </location>
</feature>
<keyword evidence="1" id="KW-1133">Transmembrane helix</keyword>
<dbReference type="InterPro" id="IPR032508">
    <property type="entry name" value="FecR_C"/>
</dbReference>
<sequence>MDMALLEELTDKYVTGAATAADKRQLENLLRDPAYLEAFGRLVERSLHQEKYGNEGEEAVFARIYAGIEQRIRPAAPLRRMWPYRIAAAAVLLILAGSAFWLLKKETPSTPPAVTQVADVLPGSNKAVLTLGNGSVVTLDSSARRIAQGNGAIVQRNGKLHYTETSAGAGVFNTLTTPRGGQFRLLLPDGTEVWLNAASSIRFPVAFSGGERTVEVSGEAYFEVAQNASAPFKVIVNKTTEVLVLGTAFNIHAYTDERHIKTTLLSGRVKVNSGNTGVVLSPGQQAVQTDGKVEVEENVDTDKVMAWKNGLFNFQDASLEEVMRQLSRWYNVEVVYENGIPDMEFYGKMQRNIPLSGILKMLERADVKYRLENNRLVILTGK</sequence>
<name>A0A3N4PM11_9BACT</name>
<dbReference type="Gene3D" id="3.55.50.30">
    <property type="match status" value="1"/>
</dbReference>
<evidence type="ECO:0000313" key="4">
    <source>
        <dbReference type="EMBL" id="RPE08825.1"/>
    </source>
</evidence>
<dbReference type="InterPro" id="IPR012373">
    <property type="entry name" value="Ferrdict_sens_TM"/>
</dbReference>
<dbReference type="PANTHER" id="PTHR30273">
    <property type="entry name" value="PERIPLASMIC SIGNAL SENSOR AND SIGMA FACTOR ACTIVATOR FECR-RELATED"/>
    <property type="match status" value="1"/>
</dbReference>
<dbReference type="AlphaFoldDB" id="A0A3N4PM11"/>
<comment type="caution">
    <text evidence="4">The sequence shown here is derived from an EMBL/GenBank/DDBJ whole genome shotgun (WGS) entry which is preliminary data.</text>
</comment>
<organism evidence="4 5">
    <name type="scientific">Chitinophaga lutea</name>
    <dbReference type="NCBI Taxonomy" id="2488634"/>
    <lineage>
        <taxon>Bacteria</taxon>
        <taxon>Pseudomonadati</taxon>
        <taxon>Bacteroidota</taxon>
        <taxon>Chitinophagia</taxon>
        <taxon>Chitinophagales</taxon>
        <taxon>Chitinophagaceae</taxon>
        <taxon>Chitinophaga</taxon>
    </lineage>
</organism>
<dbReference type="RefSeq" id="WP_123847821.1">
    <property type="nucleotide sequence ID" value="NZ_RPDH01000002.1"/>
</dbReference>
<keyword evidence="5" id="KW-1185">Reference proteome</keyword>
<accession>A0A3N4PM11</accession>
<dbReference type="GO" id="GO:0016989">
    <property type="term" value="F:sigma factor antagonist activity"/>
    <property type="evidence" value="ECO:0007669"/>
    <property type="project" value="TreeGrafter"/>
</dbReference>
<dbReference type="Gene3D" id="2.60.120.1440">
    <property type="match status" value="1"/>
</dbReference>
<gene>
    <name evidence="4" type="ORF">EGT74_17510</name>
</gene>
<evidence type="ECO:0000313" key="5">
    <source>
        <dbReference type="Proteomes" id="UP000278351"/>
    </source>
</evidence>
<proteinExistence type="predicted"/>
<reference evidence="4 5" key="1">
    <citation type="submission" date="2018-11" db="EMBL/GenBank/DDBJ databases">
        <title>Chitinophaga lutea sp.nov., isolate from arsenic contaminated soil.</title>
        <authorList>
            <person name="Zong Y."/>
        </authorList>
    </citation>
    <scope>NUCLEOTIDE SEQUENCE [LARGE SCALE GENOMIC DNA]</scope>
    <source>
        <strain evidence="4 5">ZY74</strain>
    </source>
</reference>
<dbReference type="Pfam" id="PF16344">
    <property type="entry name" value="FecR_C"/>
    <property type="match status" value="1"/>
</dbReference>
<keyword evidence="1" id="KW-0472">Membrane</keyword>
<protein>
    <submittedName>
        <fullName evidence="4">FecR family protein</fullName>
    </submittedName>
</protein>
<dbReference type="Pfam" id="PF04773">
    <property type="entry name" value="FecR"/>
    <property type="match status" value="1"/>
</dbReference>
<dbReference type="InterPro" id="IPR006860">
    <property type="entry name" value="FecR"/>
</dbReference>
<evidence type="ECO:0000256" key="1">
    <source>
        <dbReference type="SAM" id="Phobius"/>
    </source>
</evidence>
<dbReference type="OrthoDB" id="1099963at2"/>
<feature type="domain" description="FecR protein" evidence="2">
    <location>
        <begin position="174"/>
        <end position="270"/>
    </location>
</feature>
<evidence type="ECO:0000259" key="2">
    <source>
        <dbReference type="Pfam" id="PF04773"/>
    </source>
</evidence>
<dbReference type="Proteomes" id="UP000278351">
    <property type="component" value="Unassembled WGS sequence"/>
</dbReference>
<keyword evidence="1" id="KW-0812">Transmembrane</keyword>